<proteinExistence type="inferred from homology"/>
<keyword evidence="4 8" id="KW-0812">Transmembrane</keyword>
<comment type="similarity">
    <text evidence="8">Belongs to the binding-protein-dependent transport system permease family.</text>
</comment>
<feature type="domain" description="ABC transmembrane type-1" evidence="9">
    <location>
        <begin position="16"/>
        <end position="204"/>
    </location>
</feature>
<dbReference type="PANTHER" id="PTHR30614">
    <property type="entry name" value="MEMBRANE COMPONENT OF AMINO ACID ABC TRANSPORTER"/>
    <property type="match status" value="1"/>
</dbReference>
<evidence type="ECO:0000256" key="2">
    <source>
        <dbReference type="ARBA" id="ARBA00022448"/>
    </source>
</evidence>
<evidence type="ECO:0000256" key="7">
    <source>
        <dbReference type="ARBA" id="ARBA00023136"/>
    </source>
</evidence>
<feature type="transmembrane region" description="Helical" evidence="8">
    <location>
        <begin position="61"/>
        <end position="79"/>
    </location>
</feature>
<dbReference type="PROSITE" id="PS50928">
    <property type="entry name" value="ABC_TM1"/>
    <property type="match status" value="1"/>
</dbReference>
<dbReference type="GO" id="GO:0006865">
    <property type="term" value="P:amino acid transport"/>
    <property type="evidence" value="ECO:0007669"/>
    <property type="project" value="UniProtKB-KW"/>
</dbReference>
<evidence type="ECO:0000256" key="5">
    <source>
        <dbReference type="ARBA" id="ARBA00022970"/>
    </source>
</evidence>
<dbReference type="InterPro" id="IPR010065">
    <property type="entry name" value="AA_ABC_transptr_permease_3TM"/>
</dbReference>
<dbReference type="InterPro" id="IPR035906">
    <property type="entry name" value="MetI-like_sf"/>
</dbReference>
<evidence type="ECO:0000256" key="1">
    <source>
        <dbReference type="ARBA" id="ARBA00004651"/>
    </source>
</evidence>
<keyword evidence="2 8" id="KW-0813">Transport</keyword>
<keyword evidence="7 8" id="KW-0472">Membrane</keyword>
<evidence type="ECO:0000313" key="11">
    <source>
        <dbReference type="Proteomes" id="UP000430975"/>
    </source>
</evidence>
<reference evidence="10 11" key="1">
    <citation type="submission" date="2019-11" db="EMBL/GenBank/DDBJ databases">
        <title>Characterisation of Fundicoccus ignavus gen. nov. sp. nov., a novel genus of the family Aerococcaceae isolated from bulk tank milk.</title>
        <authorList>
            <person name="Siebert A."/>
            <person name="Huptas C."/>
            <person name="Wenning M."/>
            <person name="Scherer S."/>
            <person name="Doll E.V."/>
        </authorList>
    </citation>
    <scope>NUCLEOTIDE SEQUENCE [LARGE SCALE GENOMIC DNA]</scope>
    <source>
        <strain evidence="10 11">WS4759</strain>
    </source>
</reference>
<dbReference type="SUPFAM" id="SSF161098">
    <property type="entry name" value="MetI-like"/>
    <property type="match status" value="1"/>
</dbReference>
<evidence type="ECO:0000256" key="3">
    <source>
        <dbReference type="ARBA" id="ARBA00022475"/>
    </source>
</evidence>
<accession>A0A6I2GBA2</accession>
<keyword evidence="6 8" id="KW-1133">Transmembrane helix</keyword>
<protein>
    <submittedName>
        <fullName evidence="10">ABC transporter permease subunit</fullName>
    </submittedName>
</protein>
<comment type="caution">
    <text evidence="10">The sequence shown here is derived from an EMBL/GenBank/DDBJ whole genome shotgun (WGS) entry which is preliminary data.</text>
</comment>
<dbReference type="NCBIfam" id="TIGR01726">
    <property type="entry name" value="HEQRo_perm_3TM"/>
    <property type="match status" value="1"/>
</dbReference>
<gene>
    <name evidence="10" type="ORF">GIY09_04075</name>
</gene>
<dbReference type="EMBL" id="WJQS01000003">
    <property type="protein sequence ID" value="MRI85050.1"/>
    <property type="molecule type" value="Genomic_DNA"/>
</dbReference>
<dbReference type="FunFam" id="1.10.3720.10:FF:000033">
    <property type="entry name" value="Polar amino acid ABC transporter permease"/>
    <property type="match status" value="1"/>
</dbReference>
<dbReference type="AlphaFoldDB" id="A0A6I2GBA2"/>
<feature type="transmembrane region" description="Helical" evidence="8">
    <location>
        <begin position="85"/>
        <end position="104"/>
    </location>
</feature>
<keyword evidence="3" id="KW-1003">Cell membrane</keyword>
<sequence length="250" mass="28154">MNQLMIKFMAELQAGLAVTLGASIITLIFSLLFGTLLAIGQLSKYRWLRKLATIYVEFFKNIPLLVVAMFFFIVVPLYFIPINGFTAGVLGLILYTTAFIAETIRTGLLSIPKGQKEAGQSTGLSESEIMREIILPQAFRVVLPALGNQFVDLIKNSSILAVVAAGDLMYHGDLIASNTFQTLDTYLLIGLMYLSLTLPLSYLMRYLEMRLAWGYQPKRFSLKLSQLEWRKKSSRKELINNETVRSLHLD</sequence>
<dbReference type="Pfam" id="PF00528">
    <property type="entry name" value="BPD_transp_1"/>
    <property type="match status" value="1"/>
</dbReference>
<evidence type="ECO:0000256" key="6">
    <source>
        <dbReference type="ARBA" id="ARBA00022989"/>
    </source>
</evidence>
<evidence type="ECO:0000256" key="8">
    <source>
        <dbReference type="RuleBase" id="RU363032"/>
    </source>
</evidence>
<feature type="transmembrane region" description="Helical" evidence="8">
    <location>
        <begin position="12"/>
        <end position="40"/>
    </location>
</feature>
<dbReference type="CDD" id="cd06261">
    <property type="entry name" value="TM_PBP2"/>
    <property type="match status" value="1"/>
</dbReference>
<dbReference type="InterPro" id="IPR000515">
    <property type="entry name" value="MetI-like"/>
</dbReference>
<dbReference type="GO" id="GO:0043190">
    <property type="term" value="C:ATP-binding cassette (ABC) transporter complex"/>
    <property type="evidence" value="ECO:0007669"/>
    <property type="project" value="InterPro"/>
</dbReference>
<keyword evidence="5" id="KW-0029">Amino-acid transport</keyword>
<dbReference type="GO" id="GO:0022857">
    <property type="term" value="F:transmembrane transporter activity"/>
    <property type="evidence" value="ECO:0007669"/>
    <property type="project" value="InterPro"/>
</dbReference>
<dbReference type="InterPro" id="IPR043429">
    <property type="entry name" value="ArtM/GltK/GlnP/TcyL/YhdX-like"/>
</dbReference>
<evidence type="ECO:0000256" key="4">
    <source>
        <dbReference type="ARBA" id="ARBA00022692"/>
    </source>
</evidence>
<name>A0A6I2GBA2_9LACT</name>
<keyword evidence="11" id="KW-1185">Reference proteome</keyword>
<dbReference type="Gene3D" id="1.10.3720.10">
    <property type="entry name" value="MetI-like"/>
    <property type="match status" value="1"/>
</dbReference>
<dbReference type="PANTHER" id="PTHR30614:SF7">
    <property type="entry name" value="GLUTAMINE ABC TRANSPORTER PERMEASE PROTEIN GLNM-RELATED"/>
    <property type="match status" value="1"/>
</dbReference>
<evidence type="ECO:0000313" key="10">
    <source>
        <dbReference type="EMBL" id="MRI85050.1"/>
    </source>
</evidence>
<organism evidence="10 11">
    <name type="scientific">Fundicoccus ignavus</name>
    <dbReference type="NCBI Taxonomy" id="2664442"/>
    <lineage>
        <taxon>Bacteria</taxon>
        <taxon>Bacillati</taxon>
        <taxon>Bacillota</taxon>
        <taxon>Bacilli</taxon>
        <taxon>Lactobacillales</taxon>
        <taxon>Aerococcaceae</taxon>
        <taxon>Fundicoccus</taxon>
    </lineage>
</organism>
<comment type="subcellular location">
    <subcellularLocation>
        <location evidence="1 8">Cell membrane</location>
        <topology evidence="1 8">Multi-pass membrane protein</topology>
    </subcellularLocation>
</comment>
<evidence type="ECO:0000259" key="9">
    <source>
        <dbReference type="PROSITE" id="PS50928"/>
    </source>
</evidence>
<dbReference type="Proteomes" id="UP000430975">
    <property type="component" value="Unassembled WGS sequence"/>
</dbReference>
<feature type="transmembrane region" description="Helical" evidence="8">
    <location>
        <begin position="186"/>
        <end position="204"/>
    </location>
</feature>